<dbReference type="GO" id="GO:0008171">
    <property type="term" value="F:O-methyltransferase activity"/>
    <property type="evidence" value="ECO:0007669"/>
    <property type="project" value="InterPro"/>
</dbReference>
<evidence type="ECO:0000256" key="2">
    <source>
        <dbReference type="ARBA" id="ARBA00022679"/>
    </source>
</evidence>
<dbReference type="GO" id="GO:0032259">
    <property type="term" value="P:methylation"/>
    <property type="evidence" value="ECO:0007669"/>
    <property type="project" value="UniProtKB-KW"/>
</dbReference>
<dbReference type="EMBL" id="JAPQKH010000011">
    <property type="protein sequence ID" value="KAJ5081133.1"/>
    <property type="molecule type" value="Genomic_DNA"/>
</dbReference>
<dbReference type="InterPro" id="IPR016461">
    <property type="entry name" value="COMT-like"/>
</dbReference>
<proteinExistence type="predicted"/>
<dbReference type="GO" id="GO:0044550">
    <property type="term" value="P:secondary metabolite biosynthetic process"/>
    <property type="evidence" value="ECO:0007669"/>
    <property type="project" value="UniProtKB-ARBA"/>
</dbReference>
<dbReference type="InterPro" id="IPR001077">
    <property type="entry name" value="COMT_C"/>
</dbReference>
<evidence type="ECO:0000256" key="3">
    <source>
        <dbReference type="ARBA" id="ARBA00022691"/>
    </source>
</evidence>
<dbReference type="PANTHER" id="PTHR43712">
    <property type="entry name" value="PUTATIVE (AFU_ORTHOLOGUE AFUA_4G14580)-RELATED"/>
    <property type="match status" value="1"/>
</dbReference>
<gene>
    <name evidence="5" type="ORF">N7456_013371</name>
</gene>
<evidence type="ECO:0000256" key="1">
    <source>
        <dbReference type="ARBA" id="ARBA00022603"/>
    </source>
</evidence>
<feature type="domain" description="O-methyltransferase C-terminal" evidence="4">
    <location>
        <begin position="239"/>
        <end position="419"/>
    </location>
</feature>
<dbReference type="PANTHER" id="PTHR43712:SF12">
    <property type="entry name" value="STERIGMATOCYSTIN 8-O-METHYLTRANSFERASE"/>
    <property type="match status" value="1"/>
</dbReference>
<reference evidence="5" key="2">
    <citation type="journal article" date="2023" name="IMA Fungus">
        <title>Comparative genomic study of the Penicillium genus elucidates a diverse pangenome and 15 lateral gene transfer events.</title>
        <authorList>
            <person name="Petersen C."/>
            <person name="Sorensen T."/>
            <person name="Nielsen M.R."/>
            <person name="Sondergaard T.E."/>
            <person name="Sorensen J.L."/>
            <person name="Fitzpatrick D.A."/>
            <person name="Frisvad J.C."/>
            <person name="Nielsen K.L."/>
        </authorList>
    </citation>
    <scope>NUCLEOTIDE SEQUENCE</scope>
    <source>
        <strain evidence="5">IBT 30069</strain>
    </source>
</reference>
<evidence type="ECO:0000259" key="4">
    <source>
        <dbReference type="Pfam" id="PF00891"/>
    </source>
</evidence>
<keyword evidence="1" id="KW-0489">Methyltransferase</keyword>
<dbReference type="SUPFAM" id="SSF53335">
    <property type="entry name" value="S-adenosyl-L-methionine-dependent methyltransferases"/>
    <property type="match status" value="1"/>
</dbReference>
<dbReference type="OrthoDB" id="1606438at2759"/>
<dbReference type="InterPro" id="IPR029063">
    <property type="entry name" value="SAM-dependent_MTases_sf"/>
</dbReference>
<comment type="caution">
    <text evidence="5">The sequence shown here is derived from an EMBL/GenBank/DDBJ whole genome shotgun (WGS) entry which is preliminary data.</text>
</comment>
<dbReference type="PROSITE" id="PS51683">
    <property type="entry name" value="SAM_OMT_II"/>
    <property type="match status" value="1"/>
</dbReference>
<reference evidence="5" key="1">
    <citation type="submission" date="2022-11" db="EMBL/GenBank/DDBJ databases">
        <authorList>
            <person name="Petersen C."/>
        </authorList>
    </citation>
    <scope>NUCLEOTIDE SEQUENCE</scope>
    <source>
        <strain evidence="5">IBT 30069</strain>
    </source>
</reference>
<protein>
    <submittedName>
        <fullName evidence="5">O-methyltransferase</fullName>
    </submittedName>
</protein>
<evidence type="ECO:0000313" key="6">
    <source>
        <dbReference type="Proteomes" id="UP001149165"/>
    </source>
</evidence>
<organism evidence="5 6">
    <name type="scientific">Penicillium angulare</name>
    <dbReference type="NCBI Taxonomy" id="116970"/>
    <lineage>
        <taxon>Eukaryota</taxon>
        <taxon>Fungi</taxon>
        <taxon>Dikarya</taxon>
        <taxon>Ascomycota</taxon>
        <taxon>Pezizomycotina</taxon>
        <taxon>Eurotiomycetes</taxon>
        <taxon>Eurotiomycetidae</taxon>
        <taxon>Eurotiales</taxon>
        <taxon>Aspergillaceae</taxon>
        <taxon>Penicillium</taxon>
    </lineage>
</organism>
<sequence>MAQDNESLESLGSKIANLSSFLSSQLATLDLPQPSFHTNTNPLPQDPAIQLVRLNLMESLERLQHLVTGPVDFWAKESCLRNHELLTYDVFNNFNFWDAVPIDGSASYAEIANLTNLPEQMVRRFLQLAYTFFVFAEETAGSEYVVHTAASANMAQSRHLQAVVAFNLEEARPAATVGVEALRKWFMGKKEVPEDIESCAFPLATDDGRRRGENIWDFLENFERPGQPRGYRAKRFGDAMKGLTDMNMTMTDKVLHMFDWKGLEDATVVDVGGSAGHVCALLAGEYPRLNLIVQDIPSAELAFRANIASSCYASRIHFQTHDFFKPQDLSADVFLFKSVFHNWPDKYVSLIVRNLLEVLKSGNHLIVFDIVVPSSFEASDMSTSLTMRRLFAAMDLQMHILCNSKERTVEDWVNVIKRADPRFELKGIHVCQGALFGLLDFVFQD</sequence>
<name>A0A9W9JT75_9EURO</name>
<keyword evidence="6" id="KW-1185">Reference proteome</keyword>
<accession>A0A9W9JT75</accession>
<dbReference type="Pfam" id="PF00891">
    <property type="entry name" value="Methyltransf_2"/>
    <property type="match status" value="1"/>
</dbReference>
<evidence type="ECO:0000313" key="5">
    <source>
        <dbReference type="EMBL" id="KAJ5081133.1"/>
    </source>
</evidence>
<keyword evidence="3" id="KW-0949">S-adenosyl-L-methionine</keyword>
<keyword evidence="2" id="KW-0808">Transferase</keyword>
<dbReference type="Gene3D" id="3.40.50.150">
    <property type="entry name" value="Vaccinia Virus protein VP39"/>
    <property type="match status" value="1"/>
</dbReference>
<dbReference type="Proteomes" id="UP001149165">
    <property type="component" value="Unassembled WGS sequence"/>
</dbReference>
<dbReference type="AlphaFoldDB" id="A0A9W9JT75"/>